<dbReference type="Proteomes" id="UP000308197">
    <property type="component" value="Unassembled WGS sequence"/>
</dbReference>
<proteinExistence type="predicted"/>
<dbReference type="SUPFAM" id="SSF53067">
    <property type="entry name" value="Actin-like ATPase domain"/>
    <property type="match status" value="1"/>
</dbReference>
<dbReference type="STRING" id="1314778.A0A5C3PBZ8"/>
<protein>
    <recommendedName>
        <fullName evidence="3">HSP70-domain-containing protein</fullName>
    </recommendedName>
</protein>
<dbReference type="Gene3D" id="3.30.420.40">
    <property type="match status" value="1"/>
</dbReference>
<organism evidence="1 2">
    <name type="scientific">Polyporus arcularius HHB13444</name>
    <dbReference type="NCBI Taxonomy" id="1314778"/>
    <lineage>
        <taxon>Eukaryota</taxon>
        <taxon>Fungi</taxon>
        <taxon>Dikarya</taxon>
        <taxon>Basidiomycota</taxon>
        <taxon>Agaricomycotina</taxon>
        <taxon>Agaricomycetes</taxon>
        <taxon>Polyporales</taxon>
        <taxon>Polyporaceae</taxon>
        <taxon>Polyporus</taxon>
    </lineage>
</organism>
<evidence type="ECO:0000313" key="2">
    <source>
        <dbReference type="Proteomes" id="UP000308197"/>
    </source>
</evidence>
<sequence>MAPVKPYGGPTRKLVLGIDVGTTYSGISYAILDPGEVPKIQGVTRFPGQENAAGDSKIPTILYYRPDGTVHSAGAEAAVPGIELDAEDEDLFLSKW</sequence>
<reference evidence="1 2" key="1">
    <citation type="journal article" date="2019" name="Nat. Ecol. Evol.">
        <title>Megaphylogeny resolves global patterns of mushroom evolution.</title>
        <authorList>
            <person name="Varga T."/>
            <person name="Krizsan K."/>
            <person name="Foldi C."/>
            <person name="Dima B."/>
            <person name="Sanchez-Garcia M."/>
            <person name="Sanchez-Ramirez S."/>
            <person name="Szollosi G.J."/>
            <person name="Szarkandi J.G."/>
            <person name="Papp V."/>
            <person name="Albert L."/>
            <person name="Andreopoulos W."/>
            <person name="Angelini C."/>
            <person name="Antonin V."/>
            <person name="Barry K.W."/>
            <person name="Bougher N.L."/>
            <person name="Buchanan P."/>
            <person name="Buyck B."/>
            <person name="Bense V."/>
            <person name="Catcheside P."/>
            <person name="Chovatia M."/>
            <person name="Cooper J."/>
            <person name="Damon W."/>
            <person name="Desjardin D."/>
            <person name="Finy P."/>
            <person name="Geml J."/>
            <person name="Haridas S."/>
            <person name="Hughes K."/>
            <person name="Justo A."/>
            <person name="Karasinski D."/>
            <person name="Kautmanova I."/>
            <person name="Kiss B."/>
            <person name="Kocsube S."/>
            <person name="Kotiranta H."/>
            <person name="LaButti K.M."/>
            <person name="Lechner B.E."/>
            <person name="Liimatainen K."/>
            <person name="Lipzen A."/>
            <person name="Lukacs Z."/>
            <person name="Mihaltcheva S."/>
            <person name="Morgado L.N."/>
            <person name="Niskanen T."/>
            <person name="Noordeloos M.E."/>
            <person name="Ohm R.A."/>
            <person name="Ortiz-Santana B."/>
            <person name="Ovrebo C."/>
            <person name="Racz N."/>
            <person name="Riley R."/>
            <person name="Savchenko A."/>
            <person name="Shiryaev A."/>
            <person name="Soop K."/>
            <person name="Spirin V."/>
            <person name="Szebenyi C."/>
            <person name="Tomsovsky M."/>
            <person name="Tulloss R.E."/>
            <person name="Uehling J."/>
            <person name="Grigoriev I.V."/>
            <person name="Vagvolgyi C."/>
            <person name="Papp T."/>
            <person name="Martin F.M."/>
            <person name="Miettinen O."/>
            <person name="Hibbett D.S."/>
            <person name="Nagy L.G."/>
        </authorList>
    </citation>
    <scope>NUCLEOTIDE SEQUENCE [LARGE SCALE GENOMIC DNA]</scope>
    <source>
        <strain evidence="1 2">HHB13444</strain>
    </source>
</reference>
<dbReference type="PANTHER" id="PTHR14187:SF5">
    <property type="entry name" value="HEAT SHOCK 70 KDA PROTEIN 12A"/>
    <property type="match status" value="1"/>
</dbReference>
<dbReference type="PANTHER" id="PTHR14187">
    <property type="entry name" value="ALPHA KINASE/ELONGATION FACTOR 2 KINASE"/>
    <property type="match status" value="1"/>
</dbReference>
<evidence type="ECO:0000313" key="1">
    <source>
        <dbReference type="EMBL" id="TFK87254.1"/>
    </source>
</evidence>
<accession>A0A5C3PBZ8</accession>
<gene>
    <name evidence="1" type="ORF">K466DRAFT_491175</name>
</gene>
<name>A0A5C3PBZ8_9APHY</name>
<dbReference type="EMBL" id="ML211162">
    <property type="protein sequence ID" value="TFK87254.1"/>
    <property type="molecule type" value="Genomic_DNA"/>
</dbReference>
<dbReference type="AlphaFoldDB" id="A0A5C3PBZ8"/>
<feature type="non-terminal residue" evidence="1">
    <location>
        <position position="96"/>
    </location>
</feature>
<keyword evidence="2" id="KW-1185">Reference proteome</keyword>
<dbReference type="InParanoid" id="A0A5C3PBZ8"/>
<evidence type="ECO:0008006" key="3">
    <source>
        <dbReference type="Google" id="ProtNLM"/>
    </source>
</evidence>
<dbReference type="InterPro" id="IPR043129">
    <property type="entry name" value="ATPase_NBD"/>
</dbReference>